<dbReference type="InterPro" id="IPR051502">
    <property type="entry name" value="RLP_Defense_Trigger"/>
</dbReference>
<accession>A0A6A1WBM7</accession>
<evidence type="ECO:0000256" key="1">
    <source>
        <dbReference type="ARBA" id="ARBA00009592"/>
    </source>
</evidence>
<dbReference type="PANTHER" id="PTHR48062">
    <property type="entry name" value="RECEPTOR-LIKE PROTEIN 14"/>
    <property type="match status" value="1"/>
</dbReference>
<evidence type="ECO:0000313" key="5">
    <source>
        <dbReference type="Proteomes" id="UP000516437"/>
    </source>
</evidence>
<dbReference type="InterPro" id="IPR032675">
    <property type="entry name" value="LRR_dom_sf"/>
</dbReference>
<protein>
    <submittedName>
        <fullName evidence="4">LRR receptor-like serine/threonine-protein kinase GSO1</fullName>
    </submittedName>
</protein>
<comment type="similarity">
    <text evidence="1">Belongs to the RLP family.</text>
</comment>
<evidence type="ECO:0000256" key="2">
    <source>
        <dbReference type="ARBA" id="ARBA00022614"/>
    </source>
</evidence>
<dbReference type="AlphaFoldDB" id="A0A6A1WBM7"/>
<dbReference type="EMBL" id="RXIC02000020">
    <property type="protein sequence ID" value="KAB1222682.1"/>
    <property type="molecule type" value="Genomic_DNA"/>
</dbReference>
<organism evidence="4 5">
    <name type="scientific">Morella rubra</name>
    <name type="common">Chinese bayberry</name>
    <dbReference type="NCBI Taxonomy" id="262757"/>
    <lineage>
        <taxon>Eukaryota</taxon>
        <taxon>Viridiplantae</taxon>
        <taxon>Streptophyta</taxon>
        <taxon>Embryophyta</taxon>
        <taxon>Tracheophyta</taxon>
        <taxon>Spermatophyta</taxon>
        <taxon>Magnoliopsida</taxon>
        <taxon>eudicotyledons</taxon>
        <taxon>Gunneridae</taxon>
        <taxon>Pentapetalae</taxon>
        <taxon>rosids</taxon>
        <taxon>fabids</taxon>
        <taxon>Fagales</taxon>
        <taxon>Myricaceae</taxon>
        <taxon>Morella</taxon>
    </lineage>
</organism>
<gene>
    <name evidence="4" type="ORF">CJ030_MR2G007439</name>
</gene>
<dbReference type="PANTHER" id="PTHR48062:SF21">
    <property type="entry name" value="RECEPTOR-LIKE PROTEIN 12"/>
    <property type="match status" value="1"/>
</dbReference>
<keyword evidence="5" id="KW-1185">Reference proteome</keyword>
<dbReference type="InterPro" id="IPR001611">
    <property type="entry name" value="Leu-rich_rpt"/>
</dbReference>
<proteinExistence type="inferred from homology"/>
<keyword evidence="4" id="KW-0808">Transferase</keyword>
<keyword evidence="4" id="KW-0675">Receptor</keyword>
<dbReference type="GO" id="GO:0016301">
    <property type="term" value="F:kinase activity"/>
    <property type="evidence" value="ECO:0007669"/>
    <property type="project" value="UniProtKB-KW"/>
</dbReference>
<evidence type="ECO:0000313" key="4">
    <source>
        <dbReference type="EMBL" id="KAB1222682.1"/>
    </source>
</evidence>
<keyword evidence="4" id="KW-0418">Kinase</keyword>
<evidence type="ECO:0000256" key="3">
    <source>
        <dbReference type="ARBA" id="ARBA00022737"/>
    </source>
</evidence>
<dbReference type="Proteomes" id="UP000516437">
    <property type="component" value="Chromosome 2"/>
</dbReference>
<sequence>MYNPTLFRLSGLSKLEVLLLEDNFVNDSFLSSIELGRLNNLQELYLDFTHTDTRILQKVGIMTSLNILSMPHCELNGSLATQGWCELRNLQVLDLHVNHLEGILPSCLTNLTALWVLELSSNRFNGSITPSHLSNLQSLDNNNLSDMLPRWFGKFSSTLQGMVVANNQLEGPFPYELCKLKSLQPLDLSKNSQSGSIPSCSNFSFINHVHLNKNKISGPIKSGFQKGSTLVTLNLRDNYLTGNIPDRLGSLSSLSILLLKSNQIKENCGFLMADVQQVDSQQEVKFTTKSISLTYKRTHPHYMSGIDLSSNELTYEIPHELENLSNIHALNLSYNSMTGSIAITFSKLHQIESLDLPNNDLDGVILPQFIELNSLDVFNVAHNNFLGELQKEKLISKPLRKAVTREILFCVDLP</sequence>
<dbReference type="OrthoDB" id="4691307at2759"/>
<keyword evidence="2" id="KW-0433">Leucine-rich repeat</keyword>
<comment type="caution">
    <text evidence="4">The sequence shown here is derived from an EMBL/GenBank/DDBJ whole genome shotgun (WGS) entry which is preliminary data.</text>
</comment>
<reference evidence="4 5" key="1">
    <citation type="journal article" date="2019" name="Plant Biotechnol. J.">
        <title>The red bayberry genome and genetic basis of sex determination.</title>
        <authorList>
            <person name="Jia H.M."/>
            <person name="Jia H.J."/>
            <person name="Cai Q.L."/>
            <person name="Wang Y."/>
            <person name="Zhao H.B."/>
            <person name="Yang W.F."/>
            <person name="Wang G.Y."/>
            <person name="Li Y.H."/>
            <person name="Zhan D.L."/>
            <person name="Shen Y.T."/>
            <person name="Niu Q.F."/>
            <person name="Chang L."/>
            <person name="Qiu J."/>
            <person name="Zhao L."/>
            <person name="Xie H.B."/>
            <person name="Fu W.Y."/>
            <person name="Jin J."/>
            <person name="Li X.W."/>
            <person name="Jiao Y."/>
            <person name="Zhou C.C."/>
            <person name="Tu T."/>
            <person name="Chai C.Y."/>
            <person name="Gao J.L."/>
            <person name="Fan L.J."/>
            <person name="van de Weg E."/>
            <person name="Wang J.Y."/>
            <person name="Gao Z.S."/>
        </authorList>
    </citation>
    <scope>NUCLEOTIDE SEQUENCE [LARGE SCALE GENOMIC DNA]</scope>
    <source>
        <tissue evidence="4">Leaves</tissue>
    </source>
</reference>
<dbReference type="Pfam" id="PF00560">
    <property type="entry name" value="LRR_1"/>
    <property type="match status" value="2"/>
</dbReference>
<dbReference type="Gene3D" id="3.80.10.10">
    <property type="entry name" value="Ribonuclease Inhibitor"/>
    <property type="match status" value="1"/>
</dbReference>
<name>A0A6A1WBM7_9ROSI</name>
<dbReference type="SUPFAM" id="SSF52047">
    <property type="entry name" value="RNI-like"/>
    <property type="match status" value="1"/>
</dbReference>
<keyword evidence="3" id="KW-0677">Repeat</keyword>